<reference evidence="3" key="1">
    <citation type="journal article" date="2023" name="Front. Mar. Sci.">
        <title>A new Merluccius polli reference genome to investigate the effects of global change in West African waters.</title>
        <authorList>
            <person name="Mateo J.L."/>
            <person name="Blanco-Fernandez C."/>
            <person name="Garcia-Vazquez E."/>
            <person name="Machado-Schiaffino G."/>
        </authorList>
    </citation>
    <scope>NUCLEOTIDE SEQUENCE</scope>
    <source>
        <strain evidence="3">C29</strain>
        <tissue evidence="3">Fin</tissue>
    </source>
</reference>
<dbReference type="InterPro" id="IPR056601">
    <property type="entry name" value="Galaxin_dom"/>
</dbReference>
<organism evidence="3 4">
    <name type="scientific">Merluccius polli</name>
    <name type="common">Benguela hake</name>
    <name type="synonym">Merluccius cadenati</name>
    <dbReference type="NCBI Taxonomy" id="89951"/>
    <lineage>
        <taxon>Eukaryota</taxon>
        <taxon>Metazoa</taxon>
        <taxon>Chordata</taxon>
        <taxon>Craniata</taxon>
        <taxon>Vertebrata</taxon>
        <taxon>Euteleostomi</taxon>
        <taxon>Actinopterygii</taxon>
        <taxon>Neopterygii</taxon>
        <taxon>Teleostei</taxon>
        <taxon>Neoteleostei</taxon>
        <taxon>Acanthomorphata</taxon>
        <taxon>Zeiogadaria</taxon>
        <taxon>Gadariae</taxon>
        <taxon>Gadiformes</taxon>
        <taxon>Gadoidei</taxon>
        <taxon>Merlucciidae</taxon>
        <taxon>Merluccius</taxon>
    </lineage>
</organism>
<accession>A0AA47P648</accession>
<evidence type="ECO:0000313" key="3">
    <source>
        <dbReference type="EMBL" id="KAK0148938.1"/>
    </source>
</evidence>
<evidence type="ECO:0000259" key="2">
    <source>
        <dbReference type="Pfam" id="PF24748"/>
    </source>
</evidence>
<name>A0AA47P648_MERPO</name>
<feature type="domain" description="Galaxin-like repeats" evidence="2">
    <location>
        <begin position="249"/>
        <end position="381"/>
    </location>
</feature>
<dbReference type="Pfam" id="PF24748">
    <property type="entry name" value="Galaxin_repeat"/>
    <property type="match status" value="1"/>
</dbReference>
<keyword evidence="4" id="KW-1185">Reference proteome</keyword>
<evidence type="ECO:0000256" key="1">
    <source>
        <dbReference type="SAM" id="MobiDB-lite"/>
    </source>
</evidence>
<dbReference type="PANTHER" id="PTHR34490">
    <property type="entry name" value="PROTEIN CBG12054-RELATED"/>
    <property type="match status" value="1"/>
</dbReference>
<protein>
    <submittedName>
        <fullName evidence="3">Galaxin</fullName>
    </submittedName>
</protein>
<dbReference type="Proteomes" id="UP001174136">
    <property type="component" value="Unassembled WGS sequence"/>
</dbReference>
<dbReference type="AlphaFoldDB" id="A0AA47P648"/>
<comment type="caution">
    <text evidence="3">The sequence shown here is derived from an EMBL/GenBank/DDBJ whole genome shotgun (WGS) entry which is preliminary data.</text>
</comment>
<dbReference type="EMBL" id="JAOPHQ010001991">
    <property type="protein sequence ID" value="KAK0148938.1"/>
    <property type="molecule type" value="Genomic_DNA"/>
</dbReference>
<feature type="region of interest" description="Disordered" evidence="1">
    <location>
        <begin position="144"/>
        <end position="163"/>
    </location>
</feature>
<sequence>MFSTECRPGNWQLYCGHLGSEKILHKESNDSICCGDGQYNPKTHCCCGDLLLRIETQKCSKCCEEDENQAPSCMSSSLRLSEAYNVDRQLCCGDLGSEKILHKESNDSICCGDGQYNPKTHCCCGDLLLRIETQKCSKCCEEDENQAPSSRRDPRGPDGTRGYPTGRVGFGLEAYNVDRQLCCGHLGSEKILHKESNDSICCGDGQYNPKTHCCCGDLLLRIETQKCSKCCEEDENQAPSCMSSSLRLSEAYNVDRQLCCGDLGSEKILHKESNDSICCGDGQYNPKTHCCCGDLLLRIETQKCSKCCEEDENQAPSSCCGSKKLTKPGSLSGCCGEEAYYVDRQLCCGDLGSEKILHKESNDSICCGDGQYNPKTHCCCGDLLLRIETRKCSKCCEEDENQAPSCSVPSPPEQANYVDRQLCCGDLGSEKILHKESNDSICCGDGQYNPKTHCCCGDLLLRIETRKCSKCCEEDENQAPSCSVPSPPEQAYNVDRQLCCGDLGSEKILHKESNDSICCGDGQYNPKTHCCCGDLLLRIETQKCSKCCEEDENQAPSCMLSSLRLSGV</sequence>
<proteinExistence type="predicted"/>
<gene>
    <name evidence="3" type="primary">GXN_0</name>
    <name evidence="3" type="ORF">N1851_010622</name>
</gene>
<evidence type="ECO:0000313" key="4">
    <source>
        <dbReference type="Proteomes" id="UP001174136"/>
    </source>
</evidence>
<dbReference type="InterPro" id="IPR055284">
    <property type="entry name" value="Galaxin-like"/>
</dbReference>